<keyword evidence="10 11" id="KW-0784">Thiamine biosynthesis</keyword>
<dbReference type="OrthoDB" id="9778146at2"/>
<dbReference type="AlphaFoldDB" id="A0A845RBS2"/>
<dbReference type="Proteomes" id="UP000446348">
    <property type="component" value="Unassembled WGS sequence"/>
</dbReference>
<dbReference type="CDD" id="cd01170">
    <property type="entry name" value="THZ_kinase"/>
    <property type="match status" value="1"/>
</dbReference>
<dbReference type="RefSeq" id="WP_160208135.1">
    <property type="nucleotide sequence ID" value="NZ_QXWZ01000001.1"/>
</dbReference>
<keyword evidence="8 11" id="KW-0067">ATP-binding</keyword>
<keyword evidence="6 11" id="KW-0547">Nucleotide-binding</keyword>
<dbReference type="Pfam" id="PF02110">
    <property type="entry name" value="HK"/>
    <property type="match status" value="1"/>
</dbReference>
<dbReference type="NCBIfam" id="TIGR00694">
    <property type="entry name" value="thiM"/>
    <property type="match status" value="1"/>
</dbReference>
<evidence type="ECO:0000256" key="2">
    <source>
        <dbReference type="ARBA" id="ARBA00001946"/>
    </source>
</evidence>
<dbReference type="NCBIfam" id="NF006830">
    <property type="entry name" value="PRK09355.1"/>
    <property type="match status" value="1"/>
</dbReference>
<evidence type="ECO:0000256" key="8">
    <source>
        <dbReference type="ARBA" id="ARBA00022840"/>
    </source>
</evidence>
<dbReference type="HAMAP" id="MF_00228">
    <property type="entry name" value="Thz_kinase"/>
    <property type="match status" value="1"/>
</dbReference>
<dbReference type="SUPFAM" id="SSF53613">
    <property type="entry name" value="Ribokinase-like"/>
    <property type="match status" value="1"/>
</dbReference>
<dbReference type="GO" id="GO:0000287">
    <property type="term" value="F:magnesium ion binding"/>
    <property type="evidence" value="ECO:0007669"/>
    <property type="project" value="UniProtKB-UniRule"/>
</dbReference>
<evidence type="ECO:0000256" key="11">
    <source>
        <dbReference type="HAMAP-Rule" id="MF_00228"/>
    </source>
</evidence>
<evidence type="ECO:0000256" key="6">
    <source>
        <dbReference type="ARBA" id="ARBA00022741"/>
    </source>
</evidence>
<dbReference type="PRINTS" id="PR01099">
    <property type="entry name" value="HYETHTZKNASE"/>
</dbReference>
<feature type="binding site" evidence="11">
    <location>
        <position position="170"/>
    </location>
    <ligand>
        <name>ATP</name>
        <dbReference type="ChEBI" id="CHEBI:30616"/>
    </ligand>
</feature>
<dbReference type="Gene3D" id="3.40.1190.20">
    <property type="match status" value="1"/>
</dbReference>
<dbReference type="EMBL" id="QXWZ01000001">
    <property type="protein sequence ID" value="NBI77370.1"/>
    <property type="molecule type" value="Genomic_DNA"/>
</dbReference>
<comment type="pathway">
    <text evidence="3 11">Cofactor biosynthesis; thiamine diphosphate biosynthesis; 4-methyl-5-(2-phosphoethyl)-thiazole from 5-(2-hydroxyethyl)-4-methylthiazole: step 1/1.</text>
</comment>
<comment type="catalytic activity">
    <reaction evidence="1 11">
        <text>5-(2-hydroxyethyl)-4-methylthiazole + ATP = 4-methyl-5-(2-phosphooxyethyl)-thiazole + ADP + H(+)</text>
        <dbReference type="Rhea" id="RHEA:24212"/>
        <dbReference type="ChEBI" id="CHEBI:15378"/>
        <dbReference type="ChEBI" id="CHEBI:17957"/>
        <dbReference type="ChEBI" id="CHEBI:30616"/>
        <dbReference type="ChEBI" id="CHEBI:58296"/>
        <dbReference type="ChEBI" id="CHEBI:456216"/>
        <dbReference type="EC" id="2.7.1.50"/>
    </reaction>
</comment>
<evidence type="ECO:0000256" key="4">
    <source>
        <dbReference type="ARBA" id="ARBA00022679"/>
    </source>
</evidence>
<dbReference type="InterPro" id="IPR029056">
    <property type="entry name" value="Ribokinase-like"/>
</dbReference>
<feature type="binding site" evidence="11">
    <location>
        <position position="197"/>
    </location>
    <ligand>
        <name>substrate</name>
    </ligand>
</feature>
<keyword evidence="9 11" id="KW-0460">Magnesium</keyword>
<organism evidence="12 13">
    <name type="scientific">Anaerotruncus colihominis</name>
    <dbReference type="NCBI Taxonomy" id="169435"/>
    <lineage>
        <taxon>Bacteria</taxon>
        <taxon>Bacillati</taxon>
        <taxon>Bacillota</taxon>
        <taxon>Clostridia</taxon>
        <taxon>Eubacteriales</taxon>
        <taxon>Oscillospiraceae</taxon>
        <taxon>Anaerotruncus</taxon>
    </lineage>
</organism>
<evidence type="ECO:0000256" key="3">
    <source>
        <dbReference type="ARBA" id="ARBA00004868"/>
    </source>
</evidence>
<keyword evidence="7 11" id="KW-0418">Kinase</keyword>
<evidence type="ECO:0000313" key="13">
    <source>
        <dbReference type="Proteomes" id="UP000446348"/>
    </source>
</evidence>
<dbReference type="PIRSF" id="PIRSF000513">
    <property type="entry name" value="Thz_kinase"/>
    <property type="match status" value="1"/>
</dbReference>
<accession>A0A845RBS2</accession>
<evidence type="ECO:0000256" key="10">
    <source>
        <dbReference type="ARBA" id="ARBA00022977"/>
    </source>
</evidence>
<comment type="cofactor">
    <cofactor evidence="2 11">
        <name>Mg(2+)</name>
        <dbReference type="ChEBI" id="CHEBI:18420"/>
    </cofactor>
</comment>
<keyword evidence="4 11" id="KW-0808">Transferase</keyword>
<feature type="binding site" evidence="11">
    <location>
        <position position="117"/>
    </location>
    <ligand>
        <name>ATP</name>
        <dbReference type="ChEBI" id="CHEBI:30616"/>
    </ligand>
</feature>
<dbReference type="GO" id="GO:0009229">
    <property type="term" value="P:thiamine diphosphate biosynthetic process"/>
    <property type="evidence" value="ECO:0007669"/>
    <property type="project" value="UniProtKB-UniRule"/>
</dbReference>
<feature type="binding site" evidence="11">
    <location>
        <position position="41"/>
    </location>
    <ligand>
        <name>substrate</name>
    </ligand>
</feature>
<comment type="function">
    <text evidence="11">Catalyzes the phosphorylation of the hydroxyl group of 4-methyl-5-beta-hydroxyethylthiazole (THZ).</text>
</comment>
<dbReference type="UniPathway" id="UPA00060">
    <property type="reaction ID" value="UER00139"/>
</dbReference>
<dbReference type="GO" id="GO:0005524">
    <property type="term" value="F:ATP binding"/>
    <property type="evidence" value="ECO:0007669"/>
    <property type="project" value="UniProtKB-UniRule"/>
</dbReference>
<protein>
    <recommendedName>
        <fullName evidence="11">Hydroxyethylthiazole kinase</fullName>
        <ecNumber evidence="11">2.7.1.50</ecNumber>
    </recommendedName>
    <alternativeName>
        <fullName evidence="11">4-methyl-5-beta-hydroxyethylthiazole kinase</fullName>
        <shortName evidence="11">TH kinase</shortName>
        <shortName evidence="11">Thz kinase</shortName>
    </alternativeName>
</protein>
<evidence type="ECO:0000256" key="5">
    <source>
        <dbReference type="ARBA" id="ARBA00022723"/>
    </source>
</evidence>
<dbReference type="GO" id="GO:0004417">
    <property type="term" value="F:hydroxyethylthiazole kinase activity"/>
    <property type="evidence" value="ECO:0007669"/>
    <property type="project" value="UniProtKB-UniRule"/>
</dbReference>
<evidence type="ECO:0000256" key="7">
    <source>
        <dbReference type="ARBA" id="ARBA00022777"/>
    </source>
</evidence>
<reference evidence="12 13" key="1">
    <citation type="submission" date="2018-08" db="EMBL/GenBank/DDBJ databases">
        <title>Murine metabolic-syndrome-specific gut microbial biobank.</title>
        <authorList>
            <person name="Liu C."/>
        </authorList>
    </citation>
    <scope>NUCLEOTIDE SEQUENCE [LARGE SCALE GENOMIC DNA]</scope>
    <source>
        <strain evidence="12 13">X69</strain>
    </source>
</reference>
<dbReference type="EC" id="2.7.1.50" evidence="11"/>
<evidence type="ECO:0000256" key="1">
    <source>
        <dbReference type="ARBA" id="ARBA00001771"/>
    </source>
</evidence>
<keyword evidence="5 11" id="KW-0479">Metal-binding</keyword>
<proteinExistence type="inferred from homology"/>
<name>A0A845RBS2_9FIRM</name>
<gene>
    <name evidence="11" type="primary">thiM</name>
    <name evidence="12" type="ORF">D3Z39_00525</name>
</gene>
<evidence type="ECO:0000313" key="12">
    <source>
        <dbReference type="EMBL" id="NBI77370.1"/>
    </source>
</evidence>
<evidence type="ECO:0000256" key="9">
    <source>
        <dbReference type="ARBA" id="ARBA00022842"/>
    </source>
</evidence>
<comment type="caution">
    <text evidence="12">The sequence shown here is derived from an EMBL/GenBank/DDBJ whole genome shotgun (WGS) entry which is preliminary data.</text>
</comment>
<comment type="similarity">
    <text evidence="11">Belongs to the Thz kinase family.</text>
</comment>
<dbReference type="GO" id="GO:0009228">
    <property type="term" value="P:thiamine biosynthetic process"/>
    <property type="evidence" value="ECO:0007669"/>
    <property type="project" value="UniProtKB-KW"/>
</dbReference>
<dbReference type="InterPro" id="IPR000417">
    <property type="entry name" value="Hyethyz_kinase"/>
</dbReference>
<sequence>MFEKILQNVAAKTPLVHCITNYVTANDCANILLACGGSPIMADDENEVEEITSICDALVLNIGTLNSRTVESMRRAGLRANALGHPVVFDPVGAGASALRTGTAQSLLRDVRFCVIRGNSSEIRTLARGVGTTRGVDADVADTATEQTLDDAVSFIKMLSRQTGTVIAMTGAIDLVGDAETCYIIRNGCPEMGKITGTGCMLTAVTAAWCAANPSHPLDAAAAAVAAMGLCGELARTRAQAAGGGTGTLRMALIDAMSRLDAETLNRGMRIESR</sequence>